<organism evidence="1">
    <name type="scientific">Arundo donax</name>
    <name type="common">Giant reed</name>
    <name type="synonym">Donax arundinaceus</name>
    <dbReference type="NCBI Taxonomy" id="35708"/>
    <lineage>
        <taxon>Eukaryota</taxon>
        <taxon>Viridiplantae</taxon>
        <taxon>Streptophyta</taxon>
        <taxon>Embryophyta</taxon>
        <taxon>Tracheophyta</taxon>
        <taxon>Spermatophyta</taxon>
        <taxon>Magnoliopsida</taxon>
        <taxon>Liliopsida</taxon>
        <taxon>Poales</taxon>
        <taxon>Poaceae</taxon>
        <taxon>PACMAD clade</taxon>
        <taxon>Arundinoideae</taxon>
        <taxon>Arundineae</taxon>
        <taxon>Arundo</taxon>
    </lineage>
</organism>
<dbReference type="AlphaFoldDB" id="A0A0A9CCW8"/>
<protein>
    <submittedName>
        <fullName evidence="1">Uncharacterized protein</fullName>
    </submittedName>
</protein>
<reference evidence="1" key="1">
    <citation type="submission" date="2014-09" db="EMBL/GenBank/DDBJ databases">
        <authorList>
            <person name="Magalhaes I.L.F."/>
            <person name="Oliveira U."/>
            <person name="Santos F.R."/>
            <person name="Vidigal T.H.D.A."/>
            <person name="Brescovit A.D."/>
            <person name="Santos A.J."/>
        </authorList>
    </citation>
    <scope>NUCLEOTIDE SEQUENCE</scope>
    <source>
        <tissue evidence="1">Shoot tissue taken approximately 20 cm above the soil surface</tissue>
    </source>
</reference>
<accession>A0A0A9CCW8</accession>
<reference evidence="1" key="2">
    <citation type="journal article" date="2015" name="Data Brief">
        <title>Shoot transcriptome of the giant reed, Arundo donax.</title>
        <authorList>
            <person name="Barrero R.A."/>
            <person name="Guerrero F.D."/>
            <person name="Moolhuijzen P."/>
            <person name="Goolsby J.A."/>
            <person name="Tidwell J."/>
            <person name="Bellgard S.E."/>
            <person name="Bellgard M.I."/>
        </authorList>
    </citation>
    <scope>NUCLEOTIDE SEQUENCE</scope>
    <source>
        <tissue evidence="1">Shoot tissue taken approximately 20 cm above the soil surface</tissue>
    </source>
</reference>
<sequence>MERQEILDCLVEEWQGGDVSSADQVD</sequence>
<evidence type="ECO:0000313" key="1">
    <source>
        <dbReference type="EMBL" id="JAD71235.1"/>
    </source>
</evidence>
<name>A0A0A9CCW8_ARUDO</name>
<proteinExistence type="predicted"/>
<dbReference type="EMBL" id="GBRH01226660">
    <property type="protein sequence ID" value="JAD71235.1"/>
    <property type="molecule type" value="Transcribed_RNA"/>
</dbReference>